<keyword evidence="2" id="KW-1133">Transmembrane helix</keyword>
<evidence type="ECO:0000313" key="5">
    <source>
        <dbReference type="RefSeq" id="XP_022139747.1"/>
    </source>
</evidence>
<feature type="domain" description="Fungal lipase-type" evidence="3">
    <location>
        <begin position="188"/>
        <end position="343"/>
    </location>
</feature>
<dbReference type="KEGG" id="mcha:111010582"/>
<evidence type="ECO:0000256" key="1">
    <source>
        <dbReference type="ARBA" id="ARBA00022801"/>
    </source>
</evidence>
<dbReference type="AlphaFoldDB" id="A0A6J1CEU2"/>
<accession>A0A6J1CEU2</accession>
<protein>
    <submittedName>
        <fullName evidence="5">Uncharacterized protein LOC111010582</fullName>
    </submittedName>
</protein>
<dbReference type="Pfam" id="PF01764">
    <property type="entry name" value="Lipase_3"/>
    <property type="match status" value="1"/>
</dbReference>
<evidence type="ECO:0000259" key="3">
    <source>
        <dbReference type="Pfam" id="PF01764"/>
    </source>
</evidence>
<gene>
    <name evidence="5" type="primary">LOC111010582</name>
</gene>
<dbReference type="Proteomes" id="UP000504603">
    <property type="component" value="Unplaced"/>
</dbReference>
<keyword evidence="1" id="KW-0378">Hydrolase</keyword>
<reference evidence="5" key="1">
    <citation type="submission" date="2025-08" db="UniProtKB">
        <authorList>
            <consortium name="RefSeq"/>
        </authorList>
    </citation>
    <scope>IDENTIFICATION</scope>
    <source>
        <strain evidence="5">OHB3-1</strain>
    </source>
</reference>
<name>A0A6J1CEU2_MOMCH</name>
<dbReference type="InterPro" id="IPR002921">
    <property type="entry name" value="Fungal_lipase-type"/>
</dbReference>
<keyword evidence="2" id="KW-0472">Membrane</keyword>
<evidence type="ECO:0000313" key="4">
    <source>
        <dbReference type="Proteomes" id="UP000504603"/>
    </source>
</evidence>
<sequence length="467" mass="53854">MGSQENKFSSDYLILKPEEATLLHLFLFTLPFGYRKLRNLVDCPVAKENSYTTFGNRWVIFISILLQKFLLAIANLIKYCKSMRGKFHKTCAAPKVNCKEWKIIGMEKNIKLADDDTFKYYGALTVMASNLAYQDYNSPEPSVVQTVVNGCWKMNLLGCYDFWNDFQNKATTQVFMFQNTATDPNVTVVAFRGSSEIYDWMVDLNLSWYNIEGIGKIHGGFMQALGLQKGTGWPKELANPDHDFAYYTLRQQLRDIVKSNDNARFIFTGHSLGGALAVLFATLLAFHDDATLLEKLQAVYTFGQPRVGDRRFAQFMENTIEKYGFKYYRYVYSSDLVPRVPFDFNDNLWYEHFGGCVYFNCSYNGKFLEVQPNKNYFSPIWLISKYVSAWWELIRSLMIPVIKCSSDYLEGFSNLLLRLFGLLFPGASAHMCLNYINSIRWGKCNHEKTLIPAAEHQNVEKMNISNI</sequence>
<proteinExistence type="predicted"/>
<dbReference type="Gene3D" id="3.40.50.1820">
    <property type="entry name" value="alpha/beta hydrolase"/>
    <property type="match status" value="1"/>
</dbReference>
<evidence type="ECO:0000256" key="2">
    <source>
        <dbReference type="SAM" id="Phobius"/>
    </source>
</evidence>
<dbReference type="InterPro" id="IPR029058">
    <property type="entry name" value="AB_hydrolase_fold"/>
</dbReference>
<dbReference type="RefSeq" id="XP_022139747.1">
    <property type="nucleotide sequence ID" value="XM_022284055.1"/>
</dbReference>
<dbReference type="PANTHER" id="PTHR46086">
    <property type="entry name" value="ALPHA/BETA-HYDROLASES SUPERFAMILY PROTEIN"/>
    <property type="match status" value="1"/>
</dbReference>
<dbReference type="InterPro" id="IPR044819">
    <property type="entry name" value="OBL-like"/>
</dbReference>
<keyword evidence="2" id="KW-0812">Transmembrane</keyword>
<dbReference type="CDD" id="cd00519">
    <property type="entry name" value="Lipase_3"/>
    <property type="match status" value="1"/>
</dbReference>
<dbReference type="PANTHER" id="PTHR46086:SF4">
    <property type="entry name" value="ALPHA_BETA-HYDROLASES SUPERFAMILY PROTEIN"/>
    <property type="match status" value="1"/>
</dbReference>
<dbReference type="GO" id="GO:0004806">
    <property type="term" value="F:triacylglycerol lipase activity"/>
    <property type="evidence" value="ECO:0007669"/>
    <property type="project" value="InterPro"/>
</dbReference>
<dbReference type="OrthoDB" id="1654044at2759"/>
<organism evidence="4 5">
    <name type="scientific">Momordica charantia</name>
    <name type="common">Bitter gourd</name>
    <name type="synonym">Balsam pear</name>
    <dbReference type="NCBI Taxonomy" id="3673"/>
    <lineage>
        <taxon>Eukaryota</taxon>
        <taxon>Viridiplantae</taxon>
        <taxon>Streptophyta</taxon>
        <taxon>Embryophyta</taxon>
        <taxon>Tracheophyta</taxon>
        <taxon>Spermatophyta</taxon>
        <taxon>Magnoliopsida</taxon>
        <taxon>eudicotyledons</taxon>
        <taxon>Gunneridae</taxon>
        <taxon>Pentapetalae</taxon>
        <taxon>rosids</taxon>
        <taxon>fabids</taxon>
        <taxon>Cucurbitales</taxon>
        <taxon>Cucurbitaceae</taxon>
        <taxon>Momordiceae</taxon>
        <taxon>Momordica</taxon>
    </lineage>
</organism>
<dbReference type="SUPFAM" id="SSF53474">
    <property type="entry name" value="alpha/beta-Hydrolases"/>
    <property type="match status" value="1"/>
</dbReference>
<dbReference type="GeneID" id="111010582"/>
<keyword evidence="4" id="KW-1185">Reference proteome</keyword>
<dbReference type="GO" id="GO:0006629">
    <property type="term" value="P:lipid metabolic process"/>
    <property type="evidence" value="ECO:0007669"/>
    <property type="project" value="InterPro"/>
</dbReference>
<feature type="transmembrane region" description="Helical" evidence="2">
    <location>
        <begin position="58"/>
        <end position="77"/>
    </location>
</feature>
<feature type="transmembrane region" description="Helical" evidence="2">
    <location>
        <begin position="265"/>
        <end position="286"/>
    </location>
</feature>